<dbReference type="GO" id="GO:0016567">
    <property type="term" value="P:protein ubiquitination"/>
    <property type="evidence" value="ECO:0007669"/>
    <property type="project" value="UniProtKB-UniPathway"/>
</dbReference>
<sequence>MAKHGLHFGDKNTADIRLYLIASSGQETEDPLFVHSQVLKKAGFFETKLSECSSSDKRSFEIKVTNSHNRENYIRCIQLLYSFQEDQRFYFSSVDDALAVLPVASQIMFHDCIQSCMLYLDAVRWSPEQKAKLRALLTSLKLDILPDLGTRLGILGKSDSEHIEMVKDSLQELLSRTLKNEFETRTRAEKHMSEYFKAEVSPAVKDACRSALLKEFSGDVERIKSEDKNIELYCNRLSWLVGVIQSCDGKLFETVLKLFCEDTNLRNSINEKTPERSAYFILNILRNRFLKAMGNGDIITPKSFRVFLLTNWVETMVHLNVYYSITI</sequence>
<proteinExistence type="evidence at transcript level"/>
<organism evidence="1">
    <name type="scientific">Picea sitchensis</name>
    <name type="common">Sitka spruce</name>
    <name type="synonym">Pinus sitchensis</name>
    <dbReference type="NCBI Taxonomy" id="3332"/>
    <lineage>
        <taxon>Eukaryota</taxon>
        <taxon>Viridiplantae</taxon>
        <taxon>Streptophyta</taxon>
        <taxon>Embryophyta</taxon>
        <taxon>Tracheophyta</taxon>
        <taxon>Spermatophyta</taxon>
        <taxon>Pinopsida</taxon>
        <taxon>Pinidae</taxon>
        <taxon>Conifers I</taxon>
        <taxon>Pinales</taxon>
        <taxon>Pinaceae</taxon>
        <taxon>Picea</taxon>
    </lineage>
</organism>
<protein>
    <recommendedName>
        <fullName evidence="2">BTB domain-containing protein</fullName>
    </recommendedName>
</protein>
<dbReference type="PANTHER" id="PTHR31060:SF37">
    <property type="entry name" value="BTB DOMAIN-CONTAINING PROTEIN"/>
    <property type="match status" value="1"/>
</dbReference>
<dbReference type="EMBL" id="EF085603">
    <property type="protein sequence ID" value="ABK24906.1"/>
    <property type="molecule type" value="mRNA"/>
</dbReference>
<dbReference type="InterPro" id="IPR038920">
    <property type="entry name" value="At3g05675-like"/>
</dbReference>
<dbReference type="PANTHER" id="PTHR31060">
    <property type="entry name" value="OSJNBA0011J08.25 PROTEIN-RELATED"/>
    <property type="match status" value="1"/>
</dbReference>
<evidence type="ECO:0008006" key="2">
    <source>
        <dbReference type="Google" id="ProtNLM"/>
    </source>
</evidence>
<evidence type="ECO:0000313" key="1">
    <source>
        <dbReference type="EMBL" id="ABK24906.1"/>
    </source>
</evidence>
<dbReference type="UniPathway" id="UPA00143"/>
<name>A9NW95_PICSI</name>
<dbReference type="AlphaFoldDB" id="A9NW95"/>
<reference evidence="1" key="1">
    <citation type="journal article" date="2008" name="BMC Genomics">
        <title>A conifer genomics resource of 200,000 spruce (Picea spp.) ESTs and 6,464 high-quality, sequence-finished full-length cDNAs for Sitka spruce (Picea sitchensis).</title>
        <authorList>
            <person name="Ralph S.G."/>
            <person name="Chun H.J."/>
            <person name="Kolosova N."/>
            <person name="Cooper D."/>
            <person name="Oddy C."/>
            <person name="Ritland C.E."/>
            <person name="Kirkpatrick R."/>
            <person name="Moore R."/>
            <person name="Barber S."/>
            <person name="Holt R.A."/>
            <person name="Jones S.J."/>
            <person name="Marra M.A."/>
            <person name="Douglas C.J."/>
            <person name="Ritland K."/>
            <person name="Bohlmann J."/>
        </authorList>
    </citation>
    <scope>NUCLEOTIDE SEQUENCE</scope>
    <source>
        <tissue evidence="1">Bark</tissue>
    </source>
</reference>
<accession>A9NW95</accession>